<evidence type="ECO:0000256" key="5">
    <source>
        <dbReference type="ARBA" id="ARBA00022692"/>
    </source>
</evidence>
<keyword evidence="4 12" id="KW-0645">Protease</keyword>
<dbReference type="NCBIfam" id="NF003965">
    <property type="entry name" value="PRK05457.1"/>
    <property type="match status" value="1"/>
</dbReference>
<dbReference type="PANTHER" id="PTHR43221:SF1">
    <property type="entry name" value="PROTEASE HTPX"/>
    <property type="match status" value="1"/>
</dbReference>
<dbReference type="EC" id="3.4.24.-" evidence="12"/>
<feature type="transmembrane region" description="Helical" evidence="12">
    <location>
        <begin position="198"/>
        <end position="220"/>
    </location>
</feature>
<evidence type="ECO:0000256" key="9">
    <source>
        <dbReference type="ARBA" id="ARBA00022989"/>
    </source>
</evidence>
<dbReference type="GO" id="GO:0006508">
    <property type="term" value="P:proteolysis"/>
    <property type="evidence" value="ECO:0007669"/>
    <property type="project" value="UniProtKB-KW"/>
</dbReference>
<feature type="transmembrane region" description="Helical" evidence="12">
    <location>
        <begin position="156"/>
        <end position="178"/>
    </location>
</feature>
<evidence type="ECO:0000313" key="14">
    <source>
        <dbReference type="EMBL" id="MFC3912391.1"/>
    </source>
</evidence>
<evidence type="ECO:0000256" key="3">
    <source>
        <dbReference type="ARBA" id="ARBA00022475"/>
    </source>
</evidence>
<gene>
    <name evidence="12 14" type="primary">htpX</name>
    <name evidence="14" type="ORF">ACFOSS_02785</name>
</gene>
<feature type="transmembrane region" description="Helical" evidence="12">
    <location>
        <begin position="39"/>
        <end position="57"/>
    </location>
</feature>
<keyword evidence="12" id="KW-0346">Stress response</keyword>
<dbReference type="InterPro" id="IPR001915">
    <property type="entry name" value="Peptidase_M48"/>
</dbReference>
<evidence type="ECO:0000256" key="1">
    <source>
        <dbReference type="ARBA" id="ARBA00004651"/>
    </source>
</evidence>
<accession>A0ABV8CJI5</accession>
<keyword evidence="11 12" id="KW-0472">Membrane</keyword>
<protein>
    <recommendedName>
        <fullName evidence="12">Protease HtpX</fullName>
        <ecNumber evidence="12">3.4.24.-</ecNumber>
    </recommendedName>
    <alternativeName>
        <fullName evidence="12">Heat shock protein HtpX</fullName>
    </alternativeName>
</protein>
<evidence type="ECO:0000256" key="6">
    <source>
        <dbReference type="ARBA" id="ARBA00022723"/>
    </source>
</evidence>
<keyword evidence="5 12" id="KW-0812">Transmembrane</keyword>
<reference evidence="15" key="1">
    <citation type="journal article" date="2019" name="Int. J. Syst. Evol. Microbiol.">
        <title>The Global Catalogue of Microorganisms (GCM) 10K type strain sequencing project: providing services to taxonomists for standard genome sequencing and annotation.</title>
        <authorList>
            <consortium name="The Broad Institute Genomics Platform"/>
            <consortium name="The Broad Institute Genome Sequencing Center for Infectious Disease"/>
            <person name="Wu L."/>
            <person name="Ma J."/>
        </authorList>
    </citation>
    <scope>NUCLEOTIDE SEQUENCE [LARGE SCALE GENOMIC DNA]</scope>
    <source>
        <strain evidence="15">CCUG 54939</strain>
    </source>
</reference>
<name>A0ABV8CJI5_9GAMM</name>
<comment type="similarity">
    <text evidence="2 12">Belongs to the peptidase M48B family.</text>
</comment>
<dbReference type="CDD" id="cd07335">
    <property type="entry name" value="M48B_HtpX_like"/>
    <property type="match status" value="1"/>
</dbReference>
<feature type="domain" description="Peptidase M48" evidence="13">
    <location>
        <begin position="80"/>
        <end position="291"/>
    </location>
</feature>
<keyword evidence="10 12" id="KW-0482">Metalloprotease</keyword>
<feature type="binding site" evidence="12">
    <location>
        <position position="147"/>
    </location>
    <ligand>
        <name>Zn(2+)</name>
        <dbReference type="ChEBI" id="CHEBI:29105"/>
        <note>catalytic</note>
    </ligand>
</feature>
<feature type="binding site" evidence="12">
    <location>
        <position position="143"/>
    </location>
    <ligand>
        <name>Zn(2+)</name>
        <dbReference type="ChEBI" id="CHEBI:29105"/>
        <note>catalytic</note>
    </ligand>
</feature>
<evidence type="ECO:0000259" key="13">
    <source>
        <dbReference type="Pfam" id="PF01435"/>
    </source>
</evidence>
<dbReference type="PANTHER" id="PTHR43221">
    <property type="entry name" value="PROTEASE HTPX"/>
    <property type="match status" value="1"/>
</dbReference>
<feature type="active site" evidence="12">
    <location>
        <position position="144"/>
    </location>
</feature>
<evidence type="ECO:0000313" key="15">
    <source>
        <dbReference type="Proteomes" id="UP001595692"/>
    </source>
</evidence>
<sequence>MKRIVLFLLTNLAVMLVLSIVLSIVTRWFGIDSGSTAGLLVLAAVFGFGGSIISLLISKFVAKRSYGVQVIEQPRTEIEHWLVSTVQRQAQQAGIGMPEVGIYESPDMNAFATGANRNNALVAVSSGLLYSMSRDEAEAVLAHEVSHVANGDMVTLTLIQGVVNTFVIFFARVVAGIISNVFRSNDEEQGAGVGGLAYYAIVFVLEMVFGILASIIVMWFSRQREFRADAGSAQLVGRDKMIAALERLRRGHEPQMEGTMMAFGINGKRSMSELFMSHPPLEKRIEALRQTMMH</sequence>
<keyword evidence="15" id="KW-1185">Reference proteome</keyword>
<comment type="subcellular location">
    <subcellularLocation>
        <location evidence="1 12">Cell membrane</location>
        <topology evidence="1 12">Multi-pass membrane protein</topology>
    </subcellularLocation>
</comment>
<dbReference type="Gene3D" id="3.30.2010.10">
    <property type="entry name" value="Metalloproteases ('zincins'), catalytic domain"/>
    <property type="match status" value="1"/>
</dbReference>
<keyword evidence="9 12" id="KW-1133">Transmembrane helix</keyword>
<dbReference type="Proteomes" id="UP001595692">
    <property type="component" value="Unassembled WGS sequence"/>
</dbReference>
<organism evidence="14 15">
    <name type="scientific">Pseudaeromonas sharmana</name>
    <dbReference type="NCBI Taxonomy" id="328412"/>
    <lineage>
        <taxon>Bacteria</taxon>
        <taxon>Pseudomonadati</taxon>
        <taxon>Pseudomonadota</taxon>
        <taxon>Gammaproteobacteria</taxon>
        <taxon>Aeromonadales</taxon>
        <taxon>Aeromonadaceae</taxon>
        <taxon>Pseudaeromonas</taxon>
    </lineage>
</organism>
<comment type="cofactor">
    <cofactor evidence="12">
        <name>Zn(2+)</name>
        <dbReference type="ChEBI" id="CHEBI:29105"/>
    </cofactor>
    <text evidence="12">Binds 1 zinc ion per subunit.</text>
</comment>
<feature type="binding site" evidence="12">
    <location>
        <position position="225"/>
    </location>
    <ligand>
        <name>Zn(2+)</name>
        <dbReference type="ChEBI" id="CHEBI:29105"/>
        <note>catalytic</note>
    </ligand>
</feature>
<evidence type="ECO:0000256" key="7">
    <source>
        <dbReference type="ARBA" id="ARBA00022801"/>
    </source>
</evidence>
<keyword evidence="7 12" id="KW-0378">Hydrolase</keyword>
<dbReference type="EMBL" id="JBHSAF010000001">
    <property type="protein sequence ID" value="MFC3912391.1"/>
    <property type="molecule type" value="Genomic_DNA"/>
</dbReference>
<dbReference type="GO" id="GO:0008233">
    <property type="term" value="F:peptidase activity"/>
    <property type="evidence" value="ECO:0007669"/>
    <property type="project" value="UniProtKB-KW"/>
</dbReference>
<dbReference type="InterPro" id="IPR050083">
    <property type="entry name" value="HtpX_protease"/>
</dbReference>
<comment type="caution">
    <text evidence="14">The sequence shown here is derived from an EMBL/GenBank/DDBJ whole genome shotgun (WGS) entry which is preliminary data.</text>
</comment>
<evidence type="ECO:0000256" key="11">
    <source>
        <dbReference type="ARBA" id="ARBA00023136"/>
    </source>
</evidence>
<evidence type="ECO:0000256" key="12">
    <source>
        <dbReference type="HAMAP-Rule" id="MF_00188"/>
    </source>
</evidence>
<keyword evidence="3 12" id="KW-1003">Cell membrane</keyword>
<evidence type="ECO:0000256" key="2">
    <source>
        <dbReference type="ARBA" id="ARBA00009779"/>
    </source>
</evidence>
<evidence type="ECO:0000256" key="4">
    <source>
        <dbReference type="ARBA" id="ARBA00022670"/>
    </source>
</evidence>
<keyword evidence="6 12" id="KW-0479">Metal-binding</keyword>
<keyword evidence="8 12" id="KW-0862">Zinc</keyword>
<evidence type="ECO:0000256" key="10">
    <source>
        <dbReference type="ARBA" id="ARBA00023049"/>
    </source>
</evidence>
<dbReference type="InterPro" id="IPR022919">
    <property type="entry name" value="Pept_M48_protease_HtpX"/>
</dbReference>
<proteinExistence type="inferred from homology"/>
<evidence type="ECO:0000256" key="8">
    <source>
        <dbReference type="ARBA" id="ARBA00022833"/>
    </source>
</evidence>
<dbReference type="RefSeq" id="WP_377150498.1">
    <property type="nucleotide sequence ID" value="NZ_JBHSAF010000001.1"/>
</dbReference>
<dbReference type="HAMAP" id="MF_00188">
    <property type="entry name" value="Pept_M48_protease_HtpX"/>
    <property type="match status" value="1"/>
</dbReference>
<dbReference type="Pfam" id="PF01435">
    <property type="entry name" value="Peptidase_M48"/>
    <property type="match status" value="1"/>
</dbReference>